<evidence type="ECO:0000313" key="1">
    <source>
        <dbReference type="EMBL" id="KAI8536195.1"/>
    </source>
</evidence>
<name>A0ACC0M5H7_RHOML</name>
<gene>
    <name evidence="1" type="ORF">RHMOL_Rhmol10G0237000</name>
</gene>
<accession>A0ACC0M5H7</accession>
<sequence>MALFLSLSLLSVPFAAEARIRHFKWEVKYEYKSQDCYKKLAITINGQTPGPTIKARVNDTVVVELKNSLLTENVVIHWHGIRQKGTPWFDGTAGVTQCPIVPGDTFVYKFVVDRVSLILDFGWLLCSEVSSTMLRTFEPSDCHSRSRILSQQPTAESRLLLR</sequence>
<organism evidence="1 2">
    <name type="scientific">Rhododendron molle</name>
    <name type="common">Chinese azalea</name>
    <name type="synonym">Azalea mollis</name>
    <dbReference type="NCBI Taxonomy" id="49168"/>
    <lineage>
        <taxon>Eukaryota</taxon>
        <taxon>Viridiplantae</taxon>
        <taxon>Streptophyta</taxon>
        <taxon>Embryophyta</taxon>
        <taxon>Tracheophyta</taxon>
        <taxon>Spermatophyta</taxon>
        <taxon>Magnoliopsida</taxon>
        <taxon>eudicotyledons</taxon>
        <taxon>Gunneridae</taxon>
        <taxon>Pentapetalae</taxon>
        <taxon>asterids</taxon>
        <taxon>Ericales</taxon>
        <taxon>Ericaceae</taxon>
        <taxon>Ericoideae</taxon>
        <taxon>Rhodoreae</taxon>
        <taxon>Rhododendron</taxon>
    </lineage>
</organism>
<comment type="caution">
    <text evidence="1">The sequence shown here is derived from an EMBL/GenBank/DDBJ whole genome shotgun (WGS) entry which is preliminary data.</text>
</comment>
<protein>
    <submittedName>
        <fullName evidence="1">Uncharacterized protein</fullName>
    </submittedName>
</protein>
<proteinExistence type="predicted"/>
<dbReference type="Proteomes" id="UP001062846">
    <property type="component" value="Chromosome 10"/>
</dbReference>
<reference evidence="1" key="1">
    <citation type="submission" date="2022-02" db="EMBL/GenBank/DDBJ databases">
        <title>Plant Genome Project.</title>
        <authorList>
            <person name="Zhang R.-G."/>
        </authorList>
    </citation>
    <scope>NUCLEOTIDE SEQUENCE</scope>
    <source>
        <strain evidence="1">AT1</strain>
    </source>
</reference>
<evidence type="ECO:0000313" key="2">
    <source>
        <dbReference type="Proteomes" id="UP001062846"/>
    </source>
</evidence>
<dbReference type="EMBL" id="CM046397">
    <property type="protein sequence ID" value="KAI8536195.1"/>
    <property type="molecule type" value="Genomic_DNA"/>
</dbReference>
<keyword evidence="2" id="KW-1185">Reference proteome</keyword>